<gene>
    <name evidence="2" type="ORF">NCTC11413_00229</name>
</gene>
<proteinExistence type="predicted"/>
<evidence type="ECO:0000313" key="2">
    <source>
        <dbReference type="EMBL" id="STO37140.1"/>
    </source>
</evidence>
<name>A0A377H4S8_9PAST</name>
<dbReference type="Gene3D" id="3.40.50.720">
    <property type="entry name" value="NAD(P)-binding Rossmann-like Domain"/>
    <property type="match status" value="1"/>
</dbReference>
<evidence type="ECO:0000259" key="1">
    <source>
        <dbReference type="Pfam" id="PF21135"/>
    </source>
</evidence>
<dbReference type="GeneID" id="77264534"/>
<sequence length="454" mass="51117">MYYNQLFNFDAINEIKISILGSNGGFGYSLLAQCGMIDKLNVSVVCDIDLNKTISILLSLGYPEKSLKVCHSVDEIEAAIERKCIAIINNPYLLPYSPVDMLIESTGNPELGAEIAKKAIINKQHVGMVSKETESVVGPYLAKLANDYGVTYTTIDGDQPSNLINLYSWISCLGLKIIAAGKSSEYDFIYYPENNIIKYLDLSVRVDDFSDIYELGDDVLKTLDDRRNKLISLPQYATPDYCEMNVVANSLGLSIDKEELHYPIIRINELADVFIPKKDGGILESDNVVEVFNCLRKNNEISFAGGEFVIVECHNREVWKILKEKGHIVSRNNKYAAIILPYHLMGVESPISIFSAVIHNRASGNPQQKRKLVMGGKAERDFYKDEVLSMGGHHHVIKDVRPLLFDIKSHEDVAPFYLMSNKKLTNDVKKGDVFKLSDFDFSTSELYKMYNMID</sequence>
<accession>A0A377H4S8</accession>
<dbReference type="InterPro" id="IPR048423">
    <property type="entry name" value="DRL_cat"/>
</dbReference>
<dbReference type="EMBL" id="UGGZ01000001">
    <property type="protein sequence ID" value="STO37140.1"/>
    <property type="molecule type" value="Genomic_DNA"/>
</dbReference>
<dbReference type="Pfam" id="PF21135">
    <property type="entry name" value="DRL_cat"/>
    <property type="match status" value="1"/>
</dbReference>
<dbReference type="PANTHER" id="PTHR37850">
    <property type="entry name" value="STRU PROTEIN"/>
    <property type="match status" value="1"/>
</dbReference>
<dbReference type="AlphaFoldDB" id="A0A377H4S8"/>
<dbReference type="RefSeq" id="WP_018346759.1">
    <property type="nucleotide sequence ID" value="NZ_JARTCO010000013.1"/>
</dbReference>
<evidence type="ECO:0000313" key="3">
    <source>
        <dbReference type="Proteomes" id="UP000254232"/>
    </source>
</evidence>
<feature type="domain" description="Oxidoreductase DRL-like catalytic" evidence="1">
    <location>
        <begin position="157"/>
        <end position="348"/>
    </location>
</feature>
<dbReference type="PANTHER" id="PTHR37850:SF3">
    <property type="entry name" value="BLR7815 PROTEIN"/>
    <property type="match status" value="1"/>
</dbReference>
<reference evidence="2 3" key="1">
    <citation type="submission" date="2018-06" db="EMBL/GenBank/DDBJ databases">
        <authorList>
            <consortium name="Pathogen Informatics"/>
            <person name="Doyle S."/>
        </authorList>
    </citation>
    <scope>NUCLEOTIDE SEQUENCE [LARGE SCALE GENOMIC DNA]</scope>
    <source>
        <strain evidence="2 3">NCTC11413</strain>
    </source>
</reference>
<dbReference type="Proteomes" id="UP000254232">
    <property type="component" value="Unassembled WGS sequence"/>
</dbReference>
<organism evidence="2 3">
    <name type="scientific">Gallibacterium anatis</name>
    <dbReference type="NCBI Taxonomy" id="750"/>
    <lineage>
        <taxon>Bacteria</taxon>
        <taxon>Pseudomonadati</taxon>
        <taxon>Pseudomonadota</taxon>
        <taxon>Gammaproteobacteria</taxon>
        <taxon>Pasteurellales</taxon>
        <taxon>Pasteurellaceae</taxon>
        <taxon>Gallibacterium</taxon>
    </lineage>
</organism>
<protein>
    <submittedName>
        <fullName evidence="2">Predicted homoserine dehydrogenase</fullName>
    </submittedName>
</protein>